<gene>
    <name evidence="4" type="ORF">HNV10_05665</name>
</gene>
<comment type="caution">
    <text evidence="4">The sequence shown here is derived from an EMBL/GenBank/DDBJ whole genome shotgun (WGS) entry which is preliminary data.</text>
</comment>
<reference evidence="4 5" key="1">
    <citation type="journal article" date="2015" name="Int. J. Syst. Evol. Microbiol.">
        <title>Winogradskyella litoriviva sp. nov., isolated from coastal seawater.</title>
        <authorList>
            <person name="Nedashkovskaya O.I."/>
            <person name="Kukhlevskiy A.D."/>
            <person name="Zhukova N.V."/>
            <person name="Kim S.J."/>
            <person name="Rhee S.K."/>
            <person name="Mikhailov V.V."/>
        </authorList>
    </citation>
    <scope>NUCLEOTIDE SEQUENCE [LARGE SCALE GENOMIC DNA]</scope>
    <source>
        <strain evidence="4 5">KMM6491</strain>
    </source>
</reference>
<evidence type="ECO:0000256" key="3">
    <source>
        <dbReference type="PROSITE-ProRule" id="PRU00339"/>
    </source>
</evidence>
<dbReference type="SUPFAM" id="SSF48452">
    <property type="entry name" value="TPR-like"/>
    <property type="match status" value="1"/>
</dbReference>
<dbReference type="InterPro" id="IPR011990">
    <property type="entry name" value="TPR-like_helical_dom_sf"/>
</dbReference>
<sequence>MNKVLLIITVLFCQMTFSQTKTPNTLYKKAHQYITHGAYNKSINLLEKAIELDSLGNCGTGVNGIAHNELGYAYLRIQKYELSRAFFDKSISLNPKNPDPRMSKVTSYILEKNLTKAKIELDIFIEELPGYPFAYWQRGNILELEGKMKEALIDYRKAILYNNNLNILPKPIVEKINSKIKAIDSKNLNAVKRN</sequence>
<dbReference type="InterPro" id="IPR013105">
    <property type="entry name" value="TPR_2"/>
</dbReference>
<keyword evidence="1" id="KW-0677">Repeat</keyword>
<keyword evidence="2 3" id="KW-0802">TPR repeat</keyword>
<dbReference type="InterPro" id="IPR050498">
    <property type="entry name" value="Ycf3"/>
</dbReference>
<keyword evidence="5" id="KW-1185">Reference proteome</keyword>
<accession>A0ABX2E3P5</accession>
<dbReference type="PANTHER" id="PTHR44858:SF1">
    <property type="entry name" value="UDP-N-ACETYLGLUCOSAMINE--PEPTIDE N-ACETYLGLUCOSAMINYLTRANSFERASE SPINDLY-RELATED"/>
    <property type="match status" value="1"/>
</dbReference>
<dbReference type="PROSITE" id="PS50005">
    <property type="entry name" value="TPR"/>
    <property type="match status" value="1"/>
</dbReference>
<evidence type="ECO:0000313" key="5">
    <source>
        <dbReference type="Proteomes" id="UP000805085"/>
    </source>
</evidence>
<dbReference type="Pfam" id="PF13181">
    <property type="entry name" value="TPR_8"/>
    <property type="match status" value="2"/>
</dbReference>
<evidence type="ECO:0000256" key="1">
    <source>
        <dbReference type="ARBA" id="ARBA00022737"/>
    </source>
</evidence>
<dbReference type="RefSeq" id="WP_173300351.1">
    <property type="nucleotide sequence ID" value="NZ_JABRWQ010000002.1"/>
</dbReference>
<dbReference type="Gene3D" id="1.25.40.10">
    <property type="entry name" value="Tetratricopeptide repeat domain"/>
    <property type="match status" value="1"/>
</dbReference>
<proteinExistence type="predicted"/>
<dbReference type="SMART" id="SM00028">
    <property type="entry name" value="TPR"/>
    <property type="match status" value="3"/>
</dbReference>
<evidence type="ECO:0000313" key="4">
    <source>
        <dbReference type="EMBL" id="NRD22717.1"/>
    </source>
</evidence>
<dbReference type="PANTHER" id="PTHR44858">
    <property type="entry name" value="TETRATRICOPEPTIDE REPEAT PROTEIN 6"/>
    <property type="match status" value="1"/>
</dbReference>
<dbReference type="Proteomes" id="UP000805085">
    <property type="component" value="Unassembled WGS sequence"/>
</dbReference>
<dbReference type="EMBL" id="JABRWQ010000002">
    <property type="protein sequence ID" value="NRD22717.1"/>
    <property type="molecule type" value="Genomic_DNA"/>
</dbReference>
<dbReference type="InterPro" id="IPR019734">
    <property type="entry name" value="TPR_rpt"/>
</dbReference>
<organism evidence="4 5">
    <name type="scientific">Winogradskyella litoriviva</name>
    <dbReference type="NCBI Taxonomy" id="1220182"/>
    <lineage>
        <taxon>Bacteria</taxon>
        <taxon>Pseudomonadati</taxon>
        <taxon>Bacteroidota</taxon>
        <taxon>Flavobacteriia</taxon>
        <taxon>Flavobacteriales</taxon>
        <taxon>Flavobacteriaceae</taxon>
        <taxon>Winogradskyella</taxon>
    </lineage>
</organism>
<evidence type="ECO:0000256" key="2">
    <source>
        <dbReference type="ARBA" id="ARBA00022803"/>
    </source>
</evidence>
<name>A0ABX2E3P5_9FLAO</name>
<feature type="repeat" description="TPR" evidence="3">
    <location>
        <begin position="64"/>
        <end position="97"/>
    </location>
</feature>
<dbReference type="Pfam" id="PF07719">
    <property type="entry name" value="TPR_2"/>
    <property type="match status" value="1"/>
</dbReference>
<protein>
    <submittedName>
        <fullName evidence="4">Tetratricopeptide repeat protein</fullName>
    </submittedName>
</protein>